<sequence>MHEDVIKVTDKDIKRPKGDVLVVYYSSISNNTHRFILKLNKPSVRIPYELSEEIDVNKDFVLITPTYSGGGEFKEGAVPKQVIKFLNKESNRKHCRGVIASGNTNFGDTFALAGPILSKKLNVPLLYQFELLGTADDVKNVAKMLDEFWGK</sequence>
<dbReference type="AlphaFoldDB" id="D5E6F3"/>
<dbReference type="OrthoDB" id="350535at2"/>
<evidence type="ECO:0000256" key="3">
    <source>
        <dbReference type="HAMAP-Rule" id="MF_00128"/>
    </source>
</evidence>
<organism evidence="4 5">
    <name type="scientific">Mycoplasma crocodyli (strain ATCC 51981 / MP145)</name>
    <dbReference type="NCBI Taxonomy" id="512564"/>
    <lineage>
        <taxon>Bacteria</taxon>
        <taxon>Bacillati</taxon>
        <taxon>Mycoplasmatota</taxon>
        <taxon>Mollicutes</taxon>
        <taxon>Mycoplasmataceae</taxon>
        <taxon>Mycoplasma</taxon>
    </lineage>
</organism>
<name>D5E6F3_MYCCM</name>
<dbReference type="InterPro" id="IPR004465">
    <property type="entry name" value="RNR_NrdI"/>
</dbReference>
<reference evidence="4 5" key="3">
    <citation type="journal article" date="2011" name="J. Bacteriol.">
        <title>Genome sequences of Mycoplasma alligatoris A21JP2T and Mycoplasma crocodyli MP145T.</title>
        <authorList>
            <person name="Brown D.R."/>
            <person name="Farmerie W.G."/>
            <person name="May M."/>
            <person name="Benders G.A."/>
            <person name="Durkin A.S."/>
            <person name="Hlavinka K."/>
            <person name="Hostetler J."/>
            <person name="Jackson J."/>
            <person name="Johnson J."/>
            <person name="Miller R.H."/>
            <person name="Paralanov V."/>
            <person name="Radune D."/>
            <person name="Szczypinski B."/>
            <person name="Glass J.I."/>
        </authorList>
    </citation>
    <scope>NUCLEOTIDE SEQUENCE [LARGE SCALE GENOMIC DNA]</scope>
    <source>
        <strain evidence="5">ATCC 51981 / MP145</strain>
    </source>
</reference>
<reference key="2">
    <citation type="submission" date="2010-03" db="EMBL/GenBank/DDBJ databases">
        <authorList>
            <person name="Ma Z."/>
            <person name="Wang X."/>
            <person name="Liu H."/>
        </authorList>
    </citation>
    <scope>NUCLEOTIDE SEQUENCE</scope>
    <source>
        <strain>MP145</strain>
    </source>
</reference>
<dbReference type="HOGENOM" id="CLU_114845_0_0_14"/>
<evidence type="ECO:0000256" key="2">
    <source>
        <dbReference type="ARBA" id="ARBA00009942"/>
    </source>
</evidence>
<reference evidence="5" key="1">
    <citation type="submission" date="2010-03" db="EMBL/GenBank/DDBJ databases">
        <title>The complete genome of Mycoplasma crocodyli MP145.</title>
        <authorList>
            <person name="Glass J.I."/>
            <person name="Durkin A.S."/>
            <person name="Hostetler J."/>
            <person name="Jackson J."/>
            <person name="Johnson J."/>
            <person name="May M.A."/>
            <person name="Paralanov V."/>
            <person name="Radune D."/>
            <person name="Szczypinski B."/>
            <person name="Brown D.R."/>
        </authorList>
    </citation>
    <scope>NUCLEOTIDE SEQUENCE [LARGE SCALE GENOMIC DNA]</scope>
    <source>
        <strain evidence="5">ATCC 51981 / MP145</strain>
    </source>
</reference>
<accession>D5E6F3</accession>
<dbReference type="Proteomes" id="UP000001845">
    <property type="component" value="Chromosome"/>
</dbReference>
<dbReference type="STRING" id="512564.MCRO_0748"/>
<dbReference type="PANTHER" id="PTHR37297">
    <property type="entry name" value="PROTEIN NRDI"/>
    <property type="match status" value="1"/>
</dbReference>
<dbReference type="NCBIfam" id="TIGR00333">
    <property type="entry name" value="nrdI"/>
    <property type="match status" value="1"/>
</dbReference>
<protein>
    <recommendedName>
        <fullName evidence="3">Protein NrdI</fullName>
    </recommendedName>
</protein>
<dbReference type="KEGG" id="mcd:MCRO_0748"/>
<dbReference type="GO" id="GO:0010181">
    <property type="term" value="F:FMN binding"/>
    <property type="evidence" value="ECO:0007669"/>
    <property type="project" value="InterPro"/>
</dbReference>
<dbReference type="InterPro" id="IPR020852">
    <property type="entry name" value="RNR_Ib_NrdI_bac"/>
</dbReference>
<proteinExistence type="inferred from homology"/>
<evidence type="ECO:0000313" key="4">
    <source>
        <dbReference type="EMBL" id="ADE19949.1"/>
    </source>
</evidence>
<keyword evidence="5" id="KW-1185">Reference proteome</keyword>
<dbReference type="RefSeq" id="WP_013054725.1">
    <property type="nucleotide sequence ID" value="NC_014014.1"/>
</dbReference>
<gene>
    <name evidence="3 4" type="primary">nrdI</name>
    <name evidence="4" type="ordered locus">MCRO_0748</name>
</gene>
<dbReference type="EMBL" id="CP001991">
    <property type="protein sequence ID" value="ADE19949.1"/>
    <property type="molecule type" value="Genomic_DNA"/>
</dbReference>
<comment type="similarity">
    <text evidence="2 3">Belongs to the NrdI family.</text>
</comment>
<dbReference type="HAMAP" id="MF_00128">
    <property type="entry name" value="NrdI"/>
    <property type="match status" value="1"/>
</dbReference>
<dbReference type="InterPro" id="IPR029039">
    <property type="entry name" value="Flavoprotein-like_sf"/>
</dbReference>
<dbReference type="eggNOG" id="COG1780">
    <property type="taxonomic scope" value="Bacteria"/>
</dbReference>
<dbReference type="PIRSF" id="PIRSF005087">
    <property type="entry name" value="NrdI"/>
    <property type="match status" value="1"/>
</dbReference>
<evidence type="ECO:0000313" key="5">
    <source>
        <dbReference type="Proteomes" id="UP000001845"/>
    </source>
</evidence>
<dbReference type="SUPFAM" id="SSF52218">
    <property type="entry name" value="Flavoproteins"/>
    <property type="match status" value="1"/>
</dbReference>
<comment type="function">
    <text evidence="1 3">Probably involved in ribonucleotide reductase function.</text>
</comment>
<dbReference type="PANTHER" id="PTHR37297:SF1">
    <property type="entry name" value="PROTEIN NRDI"/>
    <property type="match status" value="1"/>
</dbReference>
<evidence type="ECO:0000256" key="1">
    <source>
        <dbReference type="ARBA" id="ARBA00003999"/>
    </source>
</evidence>
<dbReference type="Gene3D" id="3.40.50.360">
    <property type="match status" value="1"/>
</dbReference>
<dbReference type="Pfam" id="PF07972">
    <property type="entry name" value="Flavodoxin_NdrI"/>
    <property type="match status" value="1"/>
</dbReference>